<organism evidence="3 4">
    <name type="scientific">Trichoderma longibrachiatum ATCC 18648</name>
    <dbReference type="NCBI Taxonomy" id="983965"/>
    <lineage>
        <taxon>Eukaryota</taxon>
        <taxon>Fungi</taxon>
        <taxon>Dikarya</taxon>
        <taxon>Ascomycota</taxon>
        <taxon>Pezizomycotina</taxon>
        <taxon>Sordariomycetes</taxon>
        <taxon>Hypocreomycetidae</taxon>
        <taxon>Hypocreales</taxon>
        <taxon>Hypocreaceae</taxon>
        <taxon>Trichoderma</taxon>
    </lineage>
</organism>
<evidence type="ECO:0000313" key="4">
    <source>
        <dbReference type="Proteomes" id="UP000240760"/>
    </source>
</evidence>
<name>A0A2T4BRR6_TRILO</name>
<accession>A0A2T4BRR6</accession>
<keyword evidence="4" id="KW-1185">Reference proteome</keyword>
<keyword evidence="2" id="KW-0732">Signal</keyword>
<evidence type="ECO:0000256" key="1">
    <source>
        <dbReference type="SAM" id="MobiDB-lite"/>
    </source>
</evidence>
<dbReference type="AlphaFoldDB" id="A0A2T4BRR6"/>
<feature type="chain" id="PRO_5015494328" evidence="2">
    <location>
        <begin position="19"/>
        <end position="208"/>
    </location>
</feature>
<feature type="signal peptide" evidence="2">
    <location>
        <begin position="1"/>
        <end position="18"/>
    </location>
</feature>
<dbReference type="Proteomes" id="UP000240760">
    <property type="component" value="Unassembled WGS sequence"/>
</dbReference>
<evidence type="ECO:0000256" key="2">
    <source>
        <dbReference type="SAM" id="SignalP"/>
    </source>
</evidence>
<evidence type="ECO:0000313" key="3">
    <source>
        <dbReference type="EMBL" id="PTB71989.1"/>
    </source>
</evidence>
<reference evidence="3 4" key="1">
    <citation type="submission" date="2016-07" db="EMBL/GenBank/DDBJ databases">
        <title>Multiple horizontal gene transfer events from other fungi enriched the ability of initially mycotrophic Trichoderma (Ascomycota) to feed on dead plant biomass.</title>
        <authorList>
            <consortium name="DOE Joint Genome Institute"/>
            <person name="Aerts A."/>
            <person name="Atanasova L."/>
            <person name="Chenthamara K."/>
            <person name="Zhang J."/>
            <person name="Grujic M."/>
            <person name="Henrissat B."/>
            <person name="Kuo A."/>
            <person name="Salamov A."/>
            <person name="Lipzen A."/>
            <person name="Labutti K."/>
            <person name="Barry K."/>
            <person name="Miao Y."/>
            <person name="Rahimi M.J."/>
            <person name="Shen Q."/>
            <person name="Grigoriev I.V."/>
            <person name="Kubicek C.P."/>
            <person name="Druzhinina I.S."/>
        </authorList>
    </citation>
    <scope>NUCLEOTIDE SEQUENCE [LARGE SCALE GENOMIC DNA]</scope>
    <source>
        <strain evidence="3 4">ATCC 18648</strain>
    </source>
</reference>
<dbReference type="EMBL" id="KZ679144">
    <property type="protein sequence ID" value="PTB71989.1"/>
    <property type="molecule type" value="Genomic_DNA"/>
</dbReference>
<sequence length="208" mass="22811">MGACVVNLWGFHVHAAAGLSAQSACLDPPRPLVVASPWHGHLFRTFRVVDSGRRNIESVLAAGIQTPQPESGGHAADQDGWRLDGQSPTTWSMQWMDGERDRQKPLPVPCGISSLPGQGLLAAPASPSAKIHTYEGALRSFPCHSTSLLRMQCIVHRMQESPLLCIVPLTTRSWKSRILHVRAQVAGWYLPLSLIQPVKLERESWAGF</sequence>
<feature type="region of interest" description="Disordered" evidence="1">
    <location>
        <begin position="63"/>
        <end position="83"/>
    </location>
</feature>
<protein>
    <submittedName>
        <fullName evidence="3">Uncharacterized protein</fullName>
    </submittedName>
</protein>
<proteinExistence type="predicted"/>
<gene>
    <name evidence="3" type="ORF">M440DRAFT_171913</name>
</gene>